<feature type="region of interest" description="Disordered" evidence="7">
    <location>
        <begin position="68"/>
        <end position="196"/>
    </location>
</feature>
<feature type="compositionally biased region" description="Low complexity" evidence="7">
    <location>
        <begin position="121"/>
        <end position="137"/>
    </location>
</feature>
<dbReference type="GO" id="GO:0008270">
    <property type="term" value="F:zinc ion binding"/>
    <property type="evidence" value="ECO:0007669"/>
    <property type="project" value="UniProtKB-KW"/>
</dbReference>
<dbReference type="InterPro" id="IPR022755">
    <property type="entry name" value="Znf_C2H2_jaz"/>
</dbReference>
<dbReference type="Proteomes" id="UP000001396">
    <property type="component" value="Unassembled WGS sequence"/>
</dbReference>
<dbReference type="Gene3D" id="3.30.160.60">
    <property type="entry name" value="Classic Zinc Finger"/>
    <property type="match status" value="1"/>
</dbReference>
<dbReference type="RefSeq" id="XP_020433192.1">
    <property type="nucleotide sequence ID" value="XM_020576780.1"/>
</dbReference>
<feature type="domain" description="U1-type" evidence="8">
    <location>
        <begin position="39"/>
        <end position="73"/>
    </location>
</feature>
<feature type="region of interest" description="Disordered" evidence="7">
    <location>
        <begin position="289"/>
        <end position="347"/>
    </location>
</feature>
<gene>
    <name evidence="9" type="ORF">PPL_05910</name>
</gene>
<feature type="compositionally biased region" description="Polar residues" evidence="7">
    <location>
        <begin position="102"/>
        <end position="111"/>
    </location>
</feature>
<dbReference type="GO" id="GO:0016607">
    <property type="term" value="C:nuclear speck"/>
    <property type="evidence" value="ECO:0007669"/>
    <property type="project" value="UniProtKB-SubCell"/>
</dbReference>
<dbReference type="SMART" id="SM00451">
    <property type="entry name" value="ZnF_U1"/>
    <property type="match status" value="1"/>
</dbReference>
<evidence type="ECO:0000313" key="10">
    <source>
        <dbReference type="Proteomes" id="UP000001396"/>
    </source>
</evidence>
<proteinExistence type="predicted"/>
<feature type="compositionally biased region" description="Acidic residues" evidence="7">
    <location>
        <begin position="317"/>
        <end position="335"/>
    </location>
</feature>
<evidence type="ECO:0000256" key="7">
    <source>
        <dbReference type="SAM" id="MobiDB-lite"/>
    </source>
</evidence>
<dbReference type="Pfam" id="PF12171">
    <property type="entry name" value="zf-C2H2_jaz"/>
    <property type="match status" value="1"/>
</dbReference>
<protein>
    <recommendedName>
        <fullName evidence="8">U1-type domain-containing protein</fullName>
    </recommendedName>
</protein>
<dbReference type="EMBL" id="ADBJ01000026">
    <property type="protein sequence ID" value="EFA81074.1"/>
    <property type="molecule type" value="Genomic_DNA"/>
</dbReference>
<evidence type="ECO:0000256" key="4">
    <source>
        <dbReference type="ARBA" id="ARBA00022833"/>
    </source>
</evidence>
<feature type="compositionally biased region" description="Low complexity" evidence="7">
    <location>
        <begin position="72"/>
        <end position="90"/>
    </location>
</feature>
<dbReference type="GO" id="GO:0005694">
    <property type="term" value="C:chromosome"/>
    <property type="evidence" value="ECO:0007669"/>
    <property type="project" value="UniProtKB-SubCell"/>
</dbReference>
<organism evidence="9 10">
    <name type="scientific">Heterostelium pallidum (strain ATCC 26659 / Pp 5 / PN500)</name>
    <name type="common">Cellular slime mold</name>
    <name type="synonym">Polysphondylium pallidum</name>
    <dbReference type="NCBI Taxonomy" id="670386"/>
    <lineage>
        <taxon>Eukaryota</taxon>
        <taxon>Amoebozoa</taxon>
        <taxon>Evosea</taxon>
        <taxon>Eumycetozoa</taxon>
        <taxon>Dictyostelia</taxon>
        <taxon>Acytosteliales</taxon>
        <taxon>Acytosteliaceae</taxon>
        <taxon>Heterostelium</taxon>
    </lineage>
</organism>
<dbReference type="GO" id="GO:0051301">
    <property type="term" value="P:cell division"/>
    <property type="evidence" value="ECO:0007669"/>
    <property type="project" value="UniProtKB-KW"/>
</dbReference>
<feature type="compositionally biased region" description="Low complexity" evidence="7">
    <location>
        <begin position="293"/>
        <end position="310"/>
    </location>
</feature>
<dbReference type="InParanoid" id="D3BBP1"/>
<evidence type="ECO:0000256" key="3">
    <source>
        <dbReference type="ARBA" id="ARBA00022771"/>
    </source>
</evidence>
<comment type="caution">
    <text evidence="9">The sequence shown here is derived from an EMBL/GenBank/DDBJ whole genome shotgun (WGS) entry which is preliminary data.</text>
</comment>
<dbReference type="InterPro" id="IPR036236">
    <property type="entry name" value="Znf_C2H2_sf"/>
</dbReference>
<evidence type="ECO:0000259" key="8">
    <source>
        <dbReference type="SMART" id="SM00451"/>
    </source>
</evidence>
<dbReference type="PANTHER" id="PTHR13278:SF0">
    <property type="entry name" value="ZINC FINGER PROTEIN 830"/>
    <property type="match status" value="1"/>
</dbReference>
<dbReference type="GO" id="GO:0005681">
    <property type="term" value="C:spliceosomal complex"/>
    <property type="evidence" value="ECO:0007669"/>
    <property type="project" value="InterPro"/>
</dbReference>
<feature type="compositionally biased region" description="Polar residues" evidence="7">
    <location>
        <begin position="138"/>
        <end position="152"/>
    </location>
</feature>
<evidence type="ECO:0000256" key="1">
    <source>
        <dbReference type="ARBA" id="ARBA00004123"/>
    </source>
</evidence>
<evidence type="ECO:0000256" key="6">
    <source>
        <dbReference type="ARBA" id="ARBA00023242"/>
    </source>
</evidence>
<comment type="subcellular location">
    <subcellularLocation>
        <location evidence="1">Nucleus</location>
    </subcellularLocation>
</comment>
<dbReference type="InterPro" id="IPR003604">
    <property type="entry name" value="Matrin/U1-like-C_Znf_C2H2"/>
</dbReference>
<sequence>MSTKNDLRALMNKAKANASEKKVVATKQIDSPFAKYNSAGKLSCVICNLNINNESMWTAHCNSNKHKESLDQLSKQKQSITKQQQPQQQSNTPKRQIDSTHIDNNGNNSSNETKKVKLDVNNNNESKKSNNNNNNNNTDIPKSLPSNFFSSYTDDDDDDEKEQQTDNNKDQEEEEPVTKSNSVIPSGFFDNPEEQTQAEKEIEAIENEKALDDGLREFDDAIKTAELNNAANTTDQNQITNINTEEQTIDNNEDIDDKLLNQVENTEKDEMSSKIDFLKSLKNKVLTLRNNNNVSTSKPTTATTTVPTKNNVKKEEKEDDNVDNDDEDDEEDLDVDQLFKWGSKNLE</sequence>
<keyword evidence="4" id="KW-0862">Zinc</keyword>
<dbReference type="AlphaFoldDB" id="D3BBP1"/>
<dbReference type="GO" id="GO:0044773">
    <property type="term" value="P:mitotic DNA damage checkpoint signaling"/>
    <property type="evidence" value="ECO:0007669"/>
    <property type="project" value="TreeGrafter"/>
</dbReference>
<dbReference type="OMA" id="INNESMW"/>
<evidence type="ECO:0000256" key="2">
    <source>
        <dbReference type="ARBA" id="ARBA00022723"/>
    </source>
</evidence>
<dbReference type="GO" id="GO:0033260">
    <property type="term" value="P:nuclear DNA replication"/>
    <property type="evidence" value="ECO:0007669"/>
    <property type="project" value="TreeGrafter"/>
</dbReference>
<keyword evidence="3" id="KW-0863">Zinc-finger</keyword>
<dbReference type="PANTHER" id="PTHR13278">
    <property type="entry name" value="ZINC FINGER PROTEIN 830"/>
    <property type="match status" value="1"/>
</dbReference>
<dbReference type="GeneID" id="31361394"/>
<dbReference type="InterPro" id="IPR040050">
    <property type="entry name" value="ZNF830-like"/>
</dbReference>
<keyword evidence="2" id="KW-0479">Metal-binding</keyword>
<dbReference type="GO" id="GO:0003676">
    <property type="term" value="F:nucleic acid binding"/>
    <property type="evidence" value="ECO:0007669"/>
    <property type="project" value="InterPro"/>
</dbReference>
<reference evidence="9 10" key="1">
    <citation type="journal article" date="2011" name="Genome Res.">
        <title>Phylogeny-wide analysis of social amoeba genomes highlights ancient origins for complex intercellular communication.</title>
        <authorList>
            <person name="Heidel A.J."/>
            <person name="Lawal H.M."/>
            <person name="Felder M."/>
            <person name="Schilde C."/>
            <person name="Helps N.R."/>
            <person name="Tunggal B."/>
            <person name="Rivero F."/>
            <person name="John U."/>
            <person name="Schleicher M."/>
            <person name="Eichinger L."/>
            <person name="Platzer M."/>
            <person name="Noegel A.A."/>
            <person name="Schaap P."/>
            <person name="Gloeckner G."/>
        </authorList>
    </citation>
    <scope>NUCLEOTIDE SEQUENCE [LARGE SCALE GENOMIC DNA]</scope>
    <source>
        <strain evidence="10">ATCC 26659 / Pp 5 / PN500</strain>
    </source>
</reference>
<dbReference type="GO" id="GO:0033314">
    <property type="term" value="P:mitotic DNA replication checkpoint signaling"/>
    <property type="evidence" value="ECO:0007669"/>
    <property type="project" value="TreeGrafter"/>
</dbReference>
<name>D3BBP1_HETP5</name>
<keyword evidence="6" id="KW-0539">Nucleus</keyword>
<evidence type="ECO:0000313" key="9">
    <source>
        <dbReference type="EMBL" id="EFA81074.1"/>
    </source>
</evidence>
<dbReference type="STRING" id="670386.D3BBP1"/>
<keyword evidence="5" id="KW-0175">Coiled coil</keyword>
<dbReference type="SUPFAM" id="SSF57667">
    <property type="entry name" value="beta-beta-alpha zinc fingers"/>
    <property type="match status" value="1"/>
</dbReference>
<keyword evidence="10" id="KW-1185">Reference proteome</keyword>
<evidence type="ECO:0000256" key="5">
    <source>
        <dbReference type="ARBA" id="ARBA00023054"/>
    </source>
</evidence>
<accession>D3BBP1</accession>